<dbReference type="GO" id="GO:0016757">
    <property type="term" value="F:glycosyltransferase activity"/>
    <property type="evidence" value="ECO:0007669"/>
    <property type="project" value="UniProtKB-KW"/>
</dbReference>
<sequence length="329" mass="36734">MRVLLDAAIFGLPDDFRARNLQESGESLLLDGLLRAGVDATPVAPALHNSWRGYDVVHLNHLTRSCVRLLAPTRSRVVFTRHKTEAPSSRRQQRVLEGAYRHSDALVVMSETERELVPSSVDRDRLHVIANGVEQSHFPARPRRRPADGRPWRLLSVGQLIDLKRVDLTVRLVADLRRAGVRVELDVVSQRETLRPELERLAVELGVADAIRFVGPATRVELGQRMLDAHFLVLASRTEAQPTVVTEAGFSALPVISFRVGGVVEQLPAAHPLLEVPDVRGLLPLTLDLMRDYERVSEAFAENAGPLRERFSIERMVAAHLDLYARLLG</sequence>
<dbReference type="Gene3D" id="3.40.50.2000">
    <property type="entry name" value="Glycogen Phosphorylase B"/>
    <property type="match status" value="2"/>
</dbReference>
<organism evidence="6 8">
    <name type="scientific">Frigoribacterium faeni</name>
    <dbReference type="NCBI Taxonomy" id="145483"/>
    <lineage>
        <taxon>Bacteria</taxon>
        <taxon>Bacillati</taxon>
        <taxon>Actinomycetota</taxon>
        <taxon>Actinomycetes</taxon>
        <taxon>Micrococcales</taxon>
        <taxon>Microbacteriaceae</taxon>
        <taxon>Frigoribacterium</taxon>
    </lineage>
</organism>
<reference evidence="5 7" key="1">
    <citation type="submission" date="2019-07" db="EMBL/GenBank/DDBJ databases">
        <title>Whole genome shotgun sequence of Frigoribacterium faeni NBRC 103066.</title>
        <authorList>
            <person name="Hosoyama A."/>
            <person name="Uohara A."/>
            <person name="Ohji S."/>
            <person name="Ichikawa N."/>
        </authorList>
    </citation>
    <scope>NUCLEOTIDE SEQUENCE [LARGE SCALE GENOMIC DNA]</scope>
    <source>
        <strain evidence="5 7">NBRC 103066</strain>
    </source>
</reference>
<feature type="domain" description="Glycosyltransferase subfamily 4-like N-terminal" evidence="4">
    <location>
        <begin position="45"/>
        <end position="134"/>
    </location>
</feature>
<dbReference type="SUPFAM" id="SSF53756">
    <property type="entry name" value="UDP-Glycosyltransferase/glycogen phosphorylase"/>
    <property type="match status" value="1"/>
</dbReference>
<accession>A0A7W3JJM2</accession>
<keyword evidence="2 6" id="KW-0808">Transferase</keyword>
<dbReference type="OrthoDB" id="5124062at2"/>
<name>A0A7W3JJM2_9MICO</name>
<protein>
    <submittedName>
        <fullName evidence="5">Glycosyl transferase</fullName>
    </submittedName>
    <submittedName>
        <fullName evidence="6">Glycosyltransferase involved in cell wall biosynthesis</fullName>
    </submittedName>
</protein>
<proteinExistence type="predicted"/>
<dbReference type="EMBL" id="BJUV01000007">
    <property type="protein sequence ID" value="GEK82681.1"/>
    <property type="molecule type" value="Genomic_DNA"/>
</dbReference>
<dbReference type="InterPro" id="IPR028098">
    <property type="entry name" value="Glyco_trans_4-like_N"/>
</dbReference>
<keyword evidence="1" id="KW-0328">Glycosyltransferase</keyword>
<evidence type="ECO:0000313" key="5">
    <source>
        <dbReference type="EMBL" id="GEK82681.1"/>
    </source>
</evidence>
<dbReference type="PANTHER" id="PTHR12526">
    <property type="entry name" value="GLYCOSYLTRANSFERASE"/>
    <property type="match status" value="1"/>
</dbReference>
<feature type="domain" description="Glycosyl transferase family 1" evidence="3">
    <location>
        <begin position="145"/>
        <end position="270"/>
    </location>
</feature>
<dbReference type="EMBL" id="JACGWW010000003">
    <property type="protein sequence ID" value="MBA8814089.1"/>
    <property type="molecule type" value="Genomic_DNA"/>
</dbReference>
<dbReference type="Proteomes" id="UP000522688">
    <property type="component" value="Unassembled WGS sequence"/>
</dbReference>
<dbReference type="Pfam" id="PF13439">
    <property type="entry name" value="Glyco_transf_4"/>
    <property type="match status" value="1"/>
</dbReference>
<keyword evidence="7" id="KW-1185">Reference proteome</keyword>
<dbReference type="RefSeq" id="WP_146853593.1">
    <property type="nucleotide sequence ID" value="NZ_BAAAHR010000006.1"/>
</dbReference>
<evidence type="ECO:0000313" key="7">
    <source>
        <dbReference type="Proteomes" id="UP000321154"/>
    </source>
</evidence>
<evidence type="ECO:0000259" key="3">
    <source>
        <dbReference type="Pfam" id="PF00534"/>
    </source>
</evidence>
<dbReference type="Proteomes" id="UP000321154">
    <property type="component" value="Unassembled WGS sequence"/>
</dbReference>
<evidence type="ECO:0000313" key="8">
    <source>
        <dbReference type="Proteomes" id="UP000522688"/>
    </source>
</evidence>
<reference evidence="6 8" key="2">
    <citation type="submission" date="2020-07" db="EMBL/GenBank/DDBJ databases">
        <title>Sequencing the genomes of 1000 actinobacteria strains.</title>
        <authorList>
            <person name="Klenk H.-P."/>
        </authorList>
    </citation>
    <scope>NUCLEOTIDE SEQUENCE [LARGE SCALE GENOMIC DNA]</scope>
    <source>
        <strain evidence="6 8">DSM 10309</strain>
    </source>
</reference>
<dbReference type="Pfam" id="PF00534">
    <property type="entry name" value="Glycos_transf_1"/>
    <property type="match status" value="1"/>
</dbReference>
<evidence type="ECO:0000259" key="4">
    <source>
        <dbReference type="Pfam" id="PF13439"/>
    </source>
</evidence>
<dbReference type="CDD" id="cd03801">
    <property type="entry name" value="GT4_PimA-like"/>
    <property type="match status" value="1"/>
</dbReference>
<comment type="caution">
    <text evidence="6">The sequence shown here is derived from an EMBL/GenBank/DDBJ whole genome shotgun (WGS) entry which is preliminary data.</text>
</comment>
<gene>
    <name evidence="6" type="ORF">FB463_002355</name>
    <name evidence="5" type="ORF">FFA01_09900</name>
</gene>
<dbReference type="PANTHER" id="PTHR12526:SF510">
    <property type="entry name" value="D-INOSITOL 3-PHOSPHATE GLYCOSYLTRANSFERASE"/>
    <property type="match status" value="1"/>
</dbReference>
<evidence type="ECO:0000256" key="1">
    <source>
        <dbReference type="ARBA" id="ARBA00022676"/>
    </source>
</evidence>
<evidence type="ECO:0000256" key="2">
    <source>
        <dbReference type="ARBA" id="ARBA00022679"/>
    </source>
</evidence>
<dbReference type="AlphaFoldDB" id="A0A7W3JJM2"/>
<evidence type="ECO:0000313" key="6">
    <source>
        <dbReference type="EMBL" id="MBA8814089.1"/>
    </source>
</evidence>
<dbReference type="InterPro" id="IPR001296">
    <property type="entry name" value="Glyco_trans_1"/>
</dbReference>